<gene>
    <name evidence="1" type="ORF">SAMN05192556_11327</name>
</gene>
<evidence type="ECO:0008006" key="3">
    <source>
        <dbReference type="Google" id="ProtNLM"/>
    </source>
</evidence>
<reference evidence="2" key="1">
    <citation type="submission" date="2016-11" db="EMBL/GenBank/DDBJ databases">
        <authorList>
            <person name="Varghese N."/>
            <person name="Submissions S."/>
        </authorList>
    </citation>
    <scope>NUCLEOTIDE SEQUENCE [LARGE SCALE GENOMIC DNA]</scope>
    <source>
        <strain evidence="2">ALO Sharm</strain>
    </source>
</reference>
<protein>
    <recommendedName>
        <fullName evidence="3">Core-binding (CB) domain-containing protein</fullName>
    </recommendedName>
</protein>
<name>A0A1M7AD04_9GAMM</name>
<dbReference type="AlphaFoldDB" id="A0A1M7AD04"/>
<evidence type="ECO:0000313" key="2">
    <source>
        <dbReference type="Proteomes" id="UP000184248"/>
    </source>
</evidence>
<accession>A0A1M7AD04</accession>
<dbReference type="InterPro" id="IPR011010">
    <property type="entry name" value="DNA_brk_join_enz"/>
</dbReference>
<evidence type="ECO:0000313" key="1">
    <source>
        <dbReference type="EMBL" id="SHL40651.1"/>
    </source>
</evidence>
<dbReference type="EMBL" id="FRAL01000013">
    <property type="protein sequence ID" value="SHL40651.1"/>
    <property type="molecule type" value="Genomic_DNA"/>
</dbReference>
<dbReference type="SUPFAM" id="SSF56349">
    <property type="entry name" value="DNA breaking-rejoining enzymes"/>
    <property type="match status" value="1"/>
</dbReference>
<dbReference type="Proteomes" id="UP000184248">
    <property type="component" value="Unassembled WGS sequence"/>
</dbReference>
<proteinExistence type="predicted"/>
<organism evidence="1 2">
    <name type="scientific">Halomonas caseinilytica</name>
    <dbReference type="NCBI Taxonomy" id="438744"/>
    <lineage>
        <taxon>Bacteria</taxon>
        <taxon>Pseudomonadati</taxon>
        <taxon>Pseudomonadota</taxon>
        <taxon>Gammaproteobacteria</taxon>
        <taxon>Oceanospirillales</taxon>
        <taxon>Halomonadaceae</taxon>
        <taxon>Halomonas</taxon>
    </lineage>
</organism>
<keyword evidence="2" id="KW-1185">Reference proteome</keyword>
<sequence length="189" mass="21973">MGITVRRRAARNRWVITETSERGRHQRTFKTAEEAEEYATKRRAELNEAAFMGVMGRTQRRSFMEGLLRWVDEYDTESQAGSIRQVAAWFNDNAEGVLLGHETVDAARRMQKTLRKQGLGQSTINNRTQVVKRVLALAYREWDWLDQPLDAKLRKPTPKNERHIYLTQGDVRRLIDEAAPDEICQRSAE</sequence>
<dbReference type="GO" id="GO:0003677">
    <property type="term" value="F:DNA binding"/>
    <property type="evidence" value="ECO:0007669"/>
    <property type="project" value="InterPro"/>
</dbReference>